<evidence type="ECO:0000313" key="2">
    <source>
        <dbReference type="EMBL" id="AKG33283.1"/>
    </source>
</evidence>
<dbReference type="EMBL" id="CP011114">
    <property type="protein sequence ID" value="AKG33283.1"/>
    <property type="molecule type" value="Genomic_DNA"/>
</dbReference>
<evidence type="ECO:0000256" key="1">
    <source>
        <dbReference type="SAM" id="Phobius"/>
    </source>
</evidence>
<sequence length="76" mass="8474">MFILPALYILCLGAFTFIPIRRLWRGSEKREAWIYALSMSVSAAVGALLIAGIEVPTFILPYKIVFESIGKSILAR</sequence>
<organism evidence="2 3">
    <name type="scientific">Paenibacillus durus ATCC 35681</name>
    <dbReference type="NCBI Taxonomy" id="1333534"/>
    <lineage>
        <taxon>Bacteria</taxon>
        <taxon>Bacillati</taxon>
        <taxon>Bacillota</taxon>
        <taxon>Bacilli</taxon>
        <taxon>Bacillales</taxon>
        <taxon>Paenibacillaceae</taxon>
        <taxon>Paenibacillus</taxon>
    </lineage>
</organism>
<reference evidence="2 3" key="2">
    <citation type="journal article" date="2016" name="Genome Announc.">
        <title>Genome Sequence of a Gram-Positive Diazotroph, Paenibacillus durus Type Strain ATCC 35681.</title>
        <authorList>
            <person name="Halim M.A."/>
            <person name="Rahman A.Y."/>
            <person name="Sim K.S."/>
            <person name="Yam H.C."/>
            <person name="Rahim A.A."/>
            <person name="Ghazali A.H."/>
            <person name="Najimudin N."/>
        </authorList>
    </citation>
    <scope>NUCLEOTIDE SEQUENCE [LARGE SCALE GENOMIC DNA]</scope>
    <source>
        <strain evidence="2 3">ATCC 35681</strain>
    </source>
</reference>
<protein>
    <submittedName>
        <fullName evidence="2">Uncharacterized protein</fullName>
    </submittedName>
</protein>
<dbReference type="Proteomes" id="UP000034189">
    <property type="component" value="Chromosome"/>
</dbReference>
<accession>A0A0F7F635</accession>
<name>A0A0F7F635_PAEDU</name>
<dbReference type="PATRIC" id="fig|1333534.5.peg.122"/>
<dbReference type="RefSeq" id="WP_025695094.1">
    <property type="nucleotide sequence ID" value="NZ_ASQQ01000243.1"/>
</dbReference>
<keyword evidence="1" id="KW-0472">Membrane</keyword>
<gene>
    <name evidence="2" type="ORF">VK70_00540</name>
</gene>
<dbReference type="AlphaFoldDB" id="A0A0F7F635"/>
<keyword evidence="1" id="KW-0812">Transmembrane</keyword>
<keyword evidence="1" id="KW-1133">Transmembrane helix</keyword>
<feature type="transmembrane region" description="Helical" evidence="1">
    <location>
        <begin position="6"/>
        <end position="24"/>
    </location>
</feature>
<dbReference type="HOGENOM" id="CLU_2651012_0_0_9"/>
<dbReference type="OrthoDB" id="2625651at2"/>
<proteinExistence type="predicted"/>
<reference evidence="2 3" key="1">
    <citation type="submission" date="2015-03" db="EMBL/GenBank/DDBJ databases">
        <authorList>
            <person name="Abdul Halim M."/>
        </authorList>
    </citation>
    <scope>NUCLEOTIDE SEQUENCE [LARGE SCALE GENOMIC DNA]</scope>
    <source>
        <strain evidence="2 3">ATCC 35681</strain>
    </source>
</reference>
<feature type="transmembrane region" description="Helical" evidence="1">
    <location>
        <begin position="33"/>
        <end position="53"/>
    </location>
</feature>
<evidence type="ECO:0000313" key="3">
    <source>
        <dbReference type="Proteomes" id="UP000034189"/>
    </source>
</evidence>